<dbReference type="InterPro" id="IPR011030">
    <property type="entry name" value="Lipovitellin_superhlx_dom"/>
</dbReference>
<dbReference type="AlphaFoldDB" id="A0AA35X4K8"/>
<organism evidence="2 3">
    <name type="scientific">Geodia barretti</name>
    <name type="common">Barrett's horny sponge</name>
    <dbReference type="NCBI Taxonomy" id="519541"/>
    <lineage>
        <taxon>Eukaryota</taxon>
        <taxon>Metazoa</taxon>
        <taxon>Porifera</taxon>
        <taxon>Demospongiae</taxon>
        <taxon>Heteroscleromorpha</taxon>
        <taxon>Tetractinellida</taxon>
        <taxon>Astrophorina</taxon>
        <taxon>Geodiidae</taxon>
        <taxon>Geodia</taxon>
    </lineage>
</organism>
<gene>
    <name evidence="2" type="ORF">GBAR_LOCUS21023</name>
</gene>
<keyword evidence="3" id="KW-1185">Reference proteome</keyword>
<name>A0AA35X4K8_GEOBA</name>
<evidence type="ECO:0000313" key="3">
    <source>
        <dbReference type="Proteomes" id="UP001174909"/>
    </source>
</evidence>
<accession>A0AA35X4K8</accession>
<dbReference type="Gene3D" id="1.25.10.20">
    <property type="entry name" value="Vitellinogen, superhelical"/>
    <property type="match status" value="1"/>
</dbReference>
<dbReference type="EMBL" id="CASHTH010002948">
    <property type="protein sequence ID" value="CAI8037587.1"/>
    <property type="molecule type" value="Genomic_DNA"/>
</dbReference>
<proteinExistence type="predicted"/>
<comment type="caution">
    <text evidence="2">The sequence shown here is derived from an EMBL/GenBank/DDBJ whole genome shotgun (WGS) entry which is preliminary data.</text>
</comment>
<dbReference type="Proteomes" id="UP001174909">
    <property type="component" value="Unassembled WGS sequence"/>
</dbReference>
<evidence type="ECO:0000313" key="2">
    <source>
        <dbReference type="EMBL" id="CAI8037587.1"/>
    </source>
</evidence>
<evidence type="ECO:0000256" key="1">
    <source>
        <dbReference type="SAM" id="MobiDB-lite"/>
    </source>
</evidence>
<protein>
    <submittedName>
        <fullName evidence="2">Uncharacterized protein</fullName>
    </submittedName>
</protein>
<feature type="region of interest" description="Disordered" evidence="1">
    <location>
        <begin position="312"/>
        <end position="341"/>
    </location>
</feature>
<sequence>MGTEQKEEADPQSLHTSHYTYEVSAQDVENGVLQMHRTVNSADIGAYTSHIPGAEANLTPKDDVEDDNLEAMPRGKRHDAAEMASPGDPDEIKSFDPEMKTNHYESKGTYVCDLVGTQRRLLRRRRSDDGIKQGEYVENSLLAFINKTRKAMEKMVDLRHELGGDVKHSLRELYKNTNNTEIAHNIESLVKLEAEYGPLPQYSPAIDDVLDYLKELHGSIVRKDIKMRLLLYFIISPEGSLRSQMALLDALETAANDDELEAIVMYIAMVANPQPQMVNELEKLITSDVHSTDPLLLAYGAIIPKLLRTPPANGSLPRRSTPRGREEYHVTPSPHSLSRKLGSPSISSYLIDYLNHPESNTYSHNHTVNEDHLTVIAKSLVYGCERAKINFEEAPFSSDFAEALVALAMNIPNEELHSALSEYLKGVNTPESIELLQILKFHRNPDFFDDKTNTTRFRRGSTWDESNPDYNIVSPLSVRRNDVQTYQNRLAFIWGKKFGGSDINAQVGAGGFVGIANNGDYKLFGNAVARANCYDRSLTILQFLVLREKDSSSTESRFYAVVMGNTLRNIRLSQDASVCKTLDHSLYEGKEYTIFDFTYSIFVYVGTLNFNLKATVQFTSGMSIEFCENHGSLSVAAALKPTLTIKVSATGDLEIVFVAKAGLTLTATFNYQVLPEISSELCYKESQIRVKNCIGIYHQWADNTLELYAWYAWRGKCGWWPCTGSDAYKNRIKIGALSISWDLPGTDKLTLWETCDQQYEC</sequence>
<reference evidence="2" key="1">
    <citation type="submission" date="2023-03" db="EMBL/GenBank/DDBJ databases">
        <authorList>
            <person name="Steffen K."/>
            <person name="Cardenas P."/>
        </authorList>
    </citation>
    <scope>NUCLEOTIDE SEQUENCE</scope>
</reference>